<dbReference type="EMBL" id="BSDS01000002">
    <property type="protein sequence ID" value="GLI39592.1"/>
    <property type="molecule type" value="Genomic_DNA"/>
</dbReference>
<sequence>MSQPINNSEEFVYQVCHRSFMSLWSYANPIGKDKSKELCDILVVCDPDIIIFSVKEIGVSDSGDISTDWDRWRRRAIEGSVKQIYGAERWVANANNVIRSDGSDGLPFPDRSSRRIHRVAVALGSQGKIPIQFGDFGKGFVHVFDEISFQTILSELDTITDFISYLIAKEELYKSGKETVLHGGEEDMLALYLHHGRKFPGEFDQYVIDDNLWSGFISKPEYKAKKEADADSYIWDRMVSMLSDDILRGHIEFGPNLNESELALRVMAREDRFNRRMLGKSFDEFYELARQKQVRSRMVLSRSDVTYVFLVMPHGEDRKYRVAELGGRCFVARGIHRDRHTVIGLATERYEQGKGFSFDIMYQHKPTWTDEDQLQMEFAQKEFGYFVTPQMKSVHEDEFPTR</sequence>
<protein>
    <submittedName>
        <fullName evidence="1">Uncharacterized protein</fullName>
    </submittedName>
</protein>
<evidence type="ECO:0000313" key="1">
    <source>
        <dbReference type="EMBL" id="GLI39592.1"/>
    </source>
</evidence>
<accession>A0A9W6G387</accession>
<proteinExistence type="predicted"/>
<evidence type="ECO:0000313" key="2">
    <source>
        <dbReference type="Proteomes" id="UP001144352"/>
    </source>
</evidence>
<dbReference type="RefSeq" id="WP_214184441.1">
    <property type="nucleotide sequence ID" value="NZ_BSDS01000002.1"/>
</dbReference>
<reference evidence="1" key="1">
    <citation type="submission" date="2022-12" db="EMBL/GenBank/DDBJ databases">
        <title>Reference genome sequencing for broad-spectrum identification of bacterial and archaeal isolates by mass spectrometry.</title>
        <authorList>
            <person name="Sekiguchi Y."/>
            <person name="Tourlousse D.M."/>
        </authorList>
    </citation>
    <scope>NUCLEOTIDE SEQUENCE</scope>
    <source>
        <strain evidence="1">H2</strain>
    </source>
</reference>
<dbReference type="AlphaFoldDB" id="A0A9W6G387"/>
<name>A0A9W6G387_9BACT</name>
<gene>
    <name evidence="1" type="ORF">GHYDROH2_30930</name>
</gene>
<comment type="caution">
    <text evidence="1">The sequence shown here is derived from an EMBL/GenBank/DDBJ whole genome shotgun (WGS) entry which is preliminary data.</text>
</comment>
<keyword evidence="2" id="KW-1185">Reference proteome</keyword>
<dbReference type="Proteomes" id="UP001144352">
    <property type="component" value="Unassembled WGS sequence"/>
</dbReference>
<organism evidence="1 2">
    <name type="scientific">Geobacter hydrogenophilus</name>
    <dbReference type="NCBI Taxonomy" id="40983"/>
    <lineage>
        <taxon>Bacteria</taxon>
        <taxon>Pseudomonadati</taxon>
        <taxon>Thermodesulfobacteriota</taxon>
        <taxon>Desulfuromonadia</taxon>
        <taxon>Geobacterales</taxon>
        <taxon>Geobacteraceae</taxon>
        <taxon>Geobacter</taxon>
    </lineage>
</organism>